<evidence type="ECO:0000313" key="2">
    <source>
        <dbReference type="EMBL" id="ACO62116.1"/>
    </source>
</evidence>
<feature type="compositionally biased region" description="Basic and acidic residues" evidence="1">
    <location>
        <begin position="173"/>
        <end position="185"/>
    </location>
</feature>
<organism evidence="2 3">
    <name type="scientific">Micromonas commoda (strain RCC299 / NOUM17 / CCMP2709)</name>
    <name type="common">Picoplanktonic green alga</name>
    <dbReference type="NCBI Taxonomy" id="296587"/>
    <lineage>
        <taxon>Eukaryota</taxon>
        <taxon>Viridiplantae</taxon>
        <taxon>Chlorophyta</taxon>
        <taxon>Mamiellophyceae</taxon>
        <taxon>Mamiellales</taxon>
        <taxon>Mamiellaceae</taxon>
        <taxon>Micromonas</taxon>
    </lineage>
</organism>
<dbReference type="EMBL" id="CP001324">
    <property type="protein sequence ID" value="ACO62116.1"/>
    <property type="molecule type" value="Genomic_DNA"/>
</dbReference>
<feature type="region of interest" description="Disordered" evidence="1">
    <location>
        <begin position="250"/>
        <end position="303"/>
    </location>
</feature>
<keyword evidence="3" id="KW-1185">Reference proteome</keyword>
<feature type="region of interest" description="Disordered" evidence="1">
    <location>
        <begin position="316"/>
        <end position="401"/>
    </location>
</feature>
<dbReference type="OrthoDB" id="10486310at2759"/>
<feature type="compositionally biased region" description="Basic and acidic residues" evidence="1">
    <location>
        <begin position="493"/>
        <end position="516"/>
    </location>
</feature>
<dbReference type="InParanoid" id="C1E165"/>
<name>C1E165_MICCC</name>
<dbReference type="AlphaFoldDB" id="C1E165"/>
<feature type="region of interest" description="Disordered" evidence="1">
    <location>
        <begin position="419"/>
        <end position="480"/>
    </location>
</feature>
<sequence length="1002" mass="103779">MGSEGAGAPPAPLRPEECLDLDLWDHIFDDAAVAKRSPLRTLARDMRAQLEIAEKALPRTAERDALLAKLEDIAEAASRDVTLLVADWRGIEGSVVADDDETNGTPAGKGLEHLPLQEGLPPGVNVVTRVGTVTRAALADADALALILDEHQAASAEETTTPSVAAPYSSDAPRADETPEREEGSRQTPASSTDEGAIEGEAREGEGDDAAVTTVTTAGADAAQLARECVKRAGEFSVFIAVEADQRPPELRFDRAAGPPTADQPEEPETPPPLDAAAAEGSGEGHSGAGDEEPGANPLESFEAFGSWFNKMVETAADQFTGNNDDDGSSDDDGEDLSDGGDAAAGMVKSSGPKSPEKKPAAKREKRDSESERKERERKEREAEALRRYKPKRPRDAANGLAARCGVRAGRILSVATMHLVPPPGGFARTAGGAAEGTAGGDDDSDAGPDGDGSKPLQREGGEGETEAEKAERERNAAERARAMSELYRKMMDEQDRGEGPSDDGDKTDGGDDRTGGEGGDLTNYVDDAEIEAMLGETEAANNWSKVTDREYAWVKAVGKTCQAIMVEKTLGLIERYAPLRAYVRYWAAVVRADETLSNHADAAEQAKAVAANTLGRILTSAAEGMPNVGFVGAAELAALHRRRDPSISAGWLKALIYGDSTMSFTGGTILSLGGPAAAPVTAPPALAMYFTIRLRLCLAIAALGGCDVLGPEAGAATLACFFGTDARELLDARPRVEELDALIAAANDAAAGGADGGNGPGRSSSWLPDVSGAMSRVFKAGASAQRVAQRCAAGYAARASAHVARRAAMGRETFQSGTGDVDADCTRAYEVAYQRALPREMVRAMGEHVFTAANMVVVAAELVPFVSSYLTVRAANAAIKCHLPHLAPAAEAELENAKDSADANAAAATPSGGWTKDITDGASKVANSVGAAASEAAARTSAAAAAAGAGIASLWSKASETAASSIKVTGLVREGGTEPVPRLSDPDALRTFVSTGSGGVV</sequence>
<accession>C1E165</accession>
<evidence type="ECO:0000313" key="3">
    <source>
        <dbReference type="Proteomes" id="UP000002009"/>
    </source>
</evidence>
<reference evidence="2 3" key="1">
    <citation type="journal article" date="2009" name="Science">
        <title>Green evolution and dynamic adaptations revealed by genomes of the marine picoeukaryotes Micromonas.</title>
        <authorList>
            <person name="Worden A.Z."/>
            <person name="Lee J.H."/>
            <person name="Mock T."/>
            <person name="Rouze P."/>
            <person name="Simmons M.P."/>
            <person name="Aerts A.L."/>
            <person name="Allen A.E."/>
            <person name="Cuvelier M.L."/>
            <person name="Derelle E."/>
            <person name="Everett M.V."/>
            <person name="Foulon E."/>
            <person name="Grimwood J."/>
            <person name="Gundlach H."/>
            <person name="Henrissat B."/>
            <person name="Napoli C."/>
            <person name="McDonald S.M."/>
            <person name="Parker M.S."/>
            <person name="Rombauts S."/>
            <person name="Salamov A."/>
            <person name="Von Dassow P."/>
            <person name="Badger J.H."/>
            <person name="Coutinho P.M."/>
            <person name="Demir E."/>
            <person name="Dubchak I."/>
            <person name="Gentemann C."/>
            <person name="Eikrem W."/>
            <person name="Gready J.E."/>
            <person name="John U."/>
            <person name="Lanier W."/>
            <person name="Lindquist E.A."/>
            <person name="Lucas S."/>
            <person name="Mayer K.F."/>
            <person name="Moreau H."/>
            <person name="Not F."/>
            <person name="Otillar R."/>
            <person name="Panaud O."/>
            <person name="Pangilinan J."/>
            <person name="Paulsen I."/>
            <person name="Piegu B."/>
            <person name="Poliakov A."/>
            <person name="Robbens S."/>
            <person name="Schmutz J."/>
            <person name="Toulza E."/>
            <person name="Wyss T."/>
            <person name="Zelensky A."/>
            <person name="Zhou K."/>
            <person name="Armbrust E.V."/>
            <person name="Bhattacharya D."/>
            <person name="Goodenough U.W."/>
            <person name="Van de Peer Y."/>
            <person name="Grigoriev I.V."/>
        </authorList>
    </citation>
    <scope>NUCLEOTIDE SEQUENCE [LARGE SCALE GENOMIC DNA]</scope>
    <source>
        <strain evidence="3">RCC299 / NOUM17</strain>
    </source>
</reference>
<feature type="region of interest" description="Disordered" evidence="1">
    <location>
        <begin position="96"/>
        <end position="116"/>
    </location>
</feature>
<gene>
    <name evidence="2" type="ORF">MICPUN_56761</name>
</gene>
<protein>
    <submittedName>
        <fullName evidence="2">Uncharacterized protein</fullName>
    </submittedName>
</protein>
<feature type="compositionally biased region" description="Basic and acidic residues" evidence="1">
    <location>
        <begin position="355"/>
        <end position="387"/>
    </location>
</feature>
<feature type="compositionally biased region" description="Acidic residues" evidence="1">
    <location>
        <begin position="324"/>
        <end position="339"/>
    </location>
</feature>
<proteinExistence type="predicted"/>
<feature type="region of interest" description="Disordered" evidence="1">
    <location>
        <begin position="154"/>
        <end position="210"/>
    </location>
</feature>
<dbReference type="Proteomes" id="UP000002009">
    <property type="component" value="Chromosome 3"/>
</dbReference>
<evidence type="ECO:0000256" key="1">
    <source>
        <dbReference type="SAM" id="MobiDB-lite"/>
    </source>
</evidence>
<feature type="region of interest" description="Disordered" evidence="1">
    <location>
        <begin position="493"/>
        <end position="524"/>
    </location>
</feature>
<feature type="compositionally biased region" description="Basic and acidic residues" evidence="1">
    <location>
        <begin position="457"/>
        <end position="480"/>
    </location>
</feature>
<feature type="compositionally biased region" description="Low complexity" evidence="1">
    <location>
        <begin position="340"/>
        <end position="354"/>
    </location>
</feature>
<dbReference type="GeneID" id="8241618"/>
<dbReference type="RefSeq" id="XP_002500858.1">
    <property type="nucleotide sequence ID" value="XM_002500812.1"/>
</dbReference>
<dbReference type="KEGG" id="mis:MICPUN_56761"/>